<dbReference type="PANTHER" id="PTHR47786">
    <property type="entry name" value="ALPHA-1,4-GLUCAN:MALTOSE-1-PHOSPHATE MALTOSYLTRANSFERASE"/>
    <property type="match status" value="1"/>
</dbReference>
<dbReference type="EMBL" id="SMLW01000542">
    <property type="protein sequence ID" value="MTI25807.1"/>
    <property type="molecule type" value="Genomic_DNA"/>
</dbReference>
<dbReference type="Proteomes" id="UP000798808">
    <property type="component" value="Unassembled WGS sequence"/>
</dbReference>
<evidence type="ECO:0000256" key="1">
    <source>
        <dbReference type="SAM" id="SignalP"/>
    </source>
</evidence>
<dbReference type="PANTHER" id="PTHR47786:SF2">
    <property type="entry name" value="GLYCOSYL HYDROLASE FAMILY 13 CATALYTIC DOMAIN-CONTAINING PROTEIN"/>
    <property type="match status" value="1"/>
</dbReference>
<gene>
    <name evidence="3" type="ORF">E1163_12705</name>
</gene>
<dbReference type="PROSITE" id="PS51257">
    <property type="entry name" value="PROKAR_LIPOPROTEIN"/>
    <property type="match status" value="1"/>
</dbReference>
<accession>A0ABW9RNS7</accession>
<dbReference type="SUPFAM" id="SSF51445">
    <property type="entry name" value="(Trans)glycosidases"/>
    <property type="match status" value="1"/>
</dbReference>
<protein>
    <submittedName>
        <fullName evidence="3">DUF3459 domain-containing protein</fullName>
    </submittedName>
</protein>
<keyword evidence="4" id="KW-1185">Reference proteome</keyword>
<evidence type="ECO:0000313" key="4">
    <source>
        <dbReference type="Proteomes" id="UP000798808"/>
    </source>
</evidence>
<dbReference type="Gene3D" id="2.60.40.1180">
    <property type="entry name" value="Golgi alpha-mannosidase II"/>
    <property type="match status" value="1"/>
</dbReference>
<keyword evidence="1" id="KW-0732">Signal</keyword>
<feature type="signal peptide" evidence="1">
    <location>
        <begin position="1"/>
        <end position="24"/>
    </location>
</feature>
<dbReference type="Pfam" id="PF00128">
    <property type="entry name" value="Alpha-amylase"/>
    <property type="match status" value="2"/>
</dbReference>
<organism evidence="3 4">
    <name type="scientific">Fulvivirga kasyanovii</name>
    <dbReference type="NCBI Taxonomy" id="396812"/>
    <lineage>
        <taxon>Bacteria</taxon>
        <taxon>Pseudomonadati</taxon>
        <taxon>Bacteroidota</taxon>
        <taxon>Cytophagia</taxon>
        <taxon>Cytophagales</taxon>
        <taxon>Fulvivirgaceae</taxon>
        <taxon>Fulvivirga</taxon>
    </lineage>
</organism>
<dbReference type="InterPro" id="IPR013780">
    <property type="entry name" value="Glyco_hydro_b"/>
</dbReference>
<sequence>MKKYSLHFLTLVLAGICACTPAENGNKEAKKAEEPKEATFPQLAGNMTIYEVNIRQFTPEGTFKAFNEHLPRLKELGTEILWFMPIQPIGEKNRKGTLGSYYSIKDYEAVNPEFGTLEDFKATVDKAHELGMYVILDWVPNHTAWDHPWITKHPEYYAKDSLGNITYEADWTDIALLDHTRPETRKKMIDAMRFWINETDIDGFRCDHAGHEIPLYFWEEATAALDPLKDLFWLAEWDEPRMHLELDATYNWSILHATEDVAKGKHTADELYESIEKDLAHYGHSPFRLLMTTNHDENAWAGTVFERYGEGHKAFAVFTFTIYGIPMIYSGQEVGLNKRLAFFEKDSINWHDEKGLTDFYKKLVSLRKNNAALWSGQYGGVPAKIDVDNENVLAYSRKKDGNEVLVILNLSNQQQEIAQNAELSGSHQNYMTGEQVDLSGLKTLKPYEYIVIIK</sequence>
<dbReference type="Pfam" id="PF16657">
    <property type="entry name" value="Malt_amylase_C"/>
    <property type="match status" value="1"/>
</dbReference>
<comment type="caution">
    <text evidence="3">The sequence shown here is derived from an EMBL/GenBank/DDBJ whole genome shotgun (WGS) entry which is preliminary data.</text>
</comment>
<feature type="chain" id="PRO_5046795930" evidence="1">
    <location>
        <begin position="25"/>
        <end position="454"/>
    </location>
</feature>
<dbReference type="SUPFAM" id="SSF51011">
    <property type="entry name" value="Glycosyl hydrolase domain"/>
    <property type="match status" value="1"/>
</dbReference>
<dbReference type="SMART" id="SM00642">
    <property type="entry name" value="Aamy"/>
    <property type="match status" value="1"/>
</dbReference>
<dbReference type="CDD" id="cd11313">
    <property type="entry name" value="AmyAc_arch_bac_AmyA"/>
    <property type="match status" value="1"/>
</dbReference>
<evidence type="ECO:0000259" key="2">
    <source>
        <dbReference type="SMART" id="SM00642"/>
    </source>
</evidence>
<dbReference type="InterPro" id="IPR017853">
    <property type="entry name" value="GH"/>
</dbReference>
<name>A0ABW9RNS7_9BACT</name>
<dbReference type="InterPro" id="IPR032091">
    <property type="entry name" value="Malt_amylase-like_C"/>
</dbReference>
<dbReference type="RefSeq" id="WP_155172272.1">
    <property type="nucleotide sequence ID" value="NZ_BAAAFL010000053.1"/>
</dbReference>
<reference evidence="3 4" key="1">
    <citation type="submission" date="2019-02" db="EMBL/GenBank/DDBJ databases">
        <authorList>
            <person name="Goldberg S.R."/>
            <person name="Haltli B.A."/>
            <person name="Correa H."/>
            <person name="Russell K.G."/>
        </authorList>
    </citation>
    <scope>NUCLEOTIDE SEQUENCE [LARGE SCALE GENOMIC DNA]</scope>
    <source>
        <strain evidence="3 4">JCM 16186</strain>
    </source>
</reference>
<proteinExistence type="predicted"/>
<feature type="domain" description="Glycosyl hydrolase family 13 catalytic" evidence="2">
    <location>
        <begin position="51"/>
        <end position="367"/>
    </location>
</feature>
<evidence type="ECO:0000313" key="3">
    <source>
        <dbReference type="EMBL" id="MTI25807.1"/>
    </source>
</evidence>
<dbReference type="InterPro" id="IPR006047">
    <property type="entry name" value="GH13_cat_dom"/>
</dbReference>
<dbReference type="Gene3D" id="3.20.20.80">
    <property type="entry name" value="Glycosidases"/>
    <property type="match status" value="1"/>
</dbReference>